<keyword evidence="1" id="KW-0812">Transmembrane</keyword>
<dbReference type="HOGENOM" id="CLU_168197_1_0_6"/>
<protein>
    <submittedName>
        <fullName evidence="2">Uncharacterized protein</fullName>
    </submittedName>
</protein>
<dbReference type="EMBL" id="CU928145">
    <property type="protein sequence ID" value="CAU98005.1"/>
    <property type="molecule type" value="Genomic_DNA"/>
</dbReference>
<gene>
    <name evidence="2" type="ordered locus">EC55989_2131</name>
</gene>
<evidence type="ECO:0000313" key="3">
    <source>
        <dbReference type="Proteomes" id="UP000000746"/>
    </source>
</evidence>
<proteinExistence type="predicted"/>
<keyword evidence="1" id="KW-1133">Transmembrane helix</keyword>
<organism evidence="2 3">
    <name type="scientific">Escherichia coli (strain 55989 / EAEC)</name>
    <dbReference type="NCBI Taxonomy" id="585055"/>
    <lineage>
        <taxon>Bacteria</taxon>
        <taxon>Pseudomonadati</taxon>
        <taxon>Pseudomonadota</taxon>
        <taxon>Gammaproteobacteria</taxon>
        <taxon>Enterobacterales</taxon>
        <taxon>Enterobacteriaceae</taxon>
        <taxon>Escherichia</taxon>
    </lineage>
</organism>
<keyword evidence="3" id="KW-1185">Reference proteome</keyword>
<name>B7L806_ECO55</name>
<reference evidence="3" key="1">
    <citation type="journal article" date="2009" name="PLoS Genet.">
        <title>Organised genome dynamics in the Escherichia coli species results in highly diverse adaptive paths.</title>
        <authorList>
            <person name="Touchon M."/>
            <person name="Hoede C."/>
            <person name="Tenaillon O."/>
            <person name="Barbe V."/>
            <person name="Baeriswyl S."/>
            <person name="Bidet P."/>
            <person name="Bingen E."/>
            <person name="Bonacorsi S."/>
            <person name="Bouchier C."/>
            <person name="Bouvet O."/>
            <person name="Calteau A."/>
            <person name="Chiapello H."/>
            <person name="Clermont O."/>
            <person name="Cruveiller S."/>
            <person name="Danchin A."/>
            <person name="Diard M."/>
            <person name="Dossat C."/>
            <person name="Karoui M.E."/>
            <person name="Frapy E."/>
            <person name="Garry L."/>
            <person name="Ghigo J.M."/>
            <person name="Gilles A.M."/>
            <person name="Johnson J."/>
            <person name="Le Bouguenec C."/>
            <person name="Lescat M."/>
            <person name="Mangenot S."/>
            <person name="Martinez-Jehanne V."/>
            <person name="Matic I."/>
            <person name="Nassif X."/>
            <person name="Oztas S."/>
            <person name="Petit M.A."/>
            <person name="Pichon C."/>
            <person name="Rouy Z."/>
            <person name="Ruf C.S."/>
            <person name="Schneider D."/>
            <person name="Tourret J."/>
            <person name="Vacherie B."/>
            <person name="Vallenet D."/>
            <person name="Medigue C."/>
            <person name="Rocha E.P.C."/>
            <person name="Denamur E."/>
        </authorList>
    </citation>
    <scope>NUCLEOTIDE SEQUENCE [LARGE SCALE GENOMIC DNA]</scope>
    <source>
        <strain evidence="3">55989 / EAEC</strain>
    </source>
</reference>
<dbReference type="Proteomes" id="UP000000746">
    <property type="component" value="Chromosome"/>
</dbReference>
<evidence type="ECO:0000313" key="2">
    <source>
        <dbReference type="EMBL" id="CAU98005.1"/>
    </source>
</evidence>
<feature type="transmembrane region" description="Helical" evidence="1">
    <location>
        <begin position="37"/>
        <end position="59"/>
    </location>
</feature>
<sequence length="131" mass="14853">MMNCTTYYRYDTFLLKVLYSSSRFYDVGYDWLVIECIGMRCGLLMAICLCLVSFSGYAATGKSDAQIKKEIIKESIESYPGNCACPYNHARNGSRCGGRSAYSRNGGYDVVCYEGDVTDEMIRQWKQENAE</sequence>
<accession>B7L806</accession>
<evidence type="ECO:0000256" key="1">
    <source>
        <dbReference type="SAM" id="Phobius"/>
    </source>
</evidence>
<dbReference type="KEGG" id="eck:EC55989_2131"/>
<keyword evidence="1" id="KW-0472">Membrane</keyword>
<dbReference type="AlphaFoldDB" id="B7L806"/>